<accession>A0A0D1JI43</accession>
<reference evidence="2" key="2">
    <citation type="submission" date="2023-03" db="EMBL/GenBank/DDBJ databases">
        <title>Complete genome sequences of 52 Bacillus and Priestia strains isolated from West-African fermentations and 26 reference strains from the DSMZ collection.</title>
        <authorList>
            <person name="Wiedenbein E.S."/>
            <person name="Canoy T.S."/>
            <person name="Hui Y."/>
            <person name="Parkouda C."/>
            <person name="Dawende C."/>
            <person name="Ametefe E."/>
            <person name="Jespersen L."/>
            <person name="Nielsen D.S."/>
        </authorList>
    </citation>
    <scope>NUCLEOTIDE SEQUENCE</scope>
    <source>
        <strain evidence="2">PRO56</strain>
    </source>
</reference>
<gene>
    <name evidence="2" type="primary">xkdJ</name>
    <name evidence="2" type="ORF">P5633_17460</name>
    <name evidence="1" type="ORF">SC09_Contig19orf00642</name>
</gene>
<organism evidence="1 3">
    <name type="scientific">Bacillus subtilis</name>
    <dbReference type="NCBI Taxonomy" id="1423"/>
    <lineage>
        <taxon>Bacteria</taxon>
        <taxon>Bacillati</taxon>
        <taxon>Bacillota</taxon>
        <taxon>Bacilli</taxon>
        <taxon>Bacillales</taxon>
        <taxon>Bacillaceae</taxon>
        <taxon>Bacillus</taxon>
    </lineage>
</organism>
<dbReference type="EMBL" id="JXBC01000002">
    <property type="protein sequence ID" value="KIU12229.1"/>
    <property type="molecule type" value="Genomic_DNA"/>
</dbReference>
<dbReference type="Pfam" id="PF20765">
    <property type="entry name" value="Phage_tail_terminator_8"/>
    <property type="match status" value="1"/>
</dbReference>
<dbReference type="Proteomes" id="UP000032247">
    <property type="component" value="Unassembled WGS sequence"/>
</dbReference>
<reference evidence="1 3" key="1">
    <citation type="submission" date="2014-12" db="EMBL/GenBank/DDBJ databases">
        <title>Comparative genome analysis of Bacillus coagulans HM-08, Clostridium butyricum HM-68, Bacillus subtilis HM-66 and Bacillus licheniformis BL-09.</title>
        <authorList>
            <person name="Zhang H."/>
        </authorList>
    </citation>
    <scope>NUCLEOTIDE SEQUENCE [LARGE SCALE GENOMIC DNA]</scope>
    <source>
        <strain evidence="1 3">HM-66</strain>
    </source>
</reference>
<dbReference type="AlphaFoldDB" id="A0A0D1JI43"/>
<dbReference type="InterPro" id="IPR049254">
    <property type="entry name" value="Phage_tail_terminator"/>
</dbReference>
<sequence>MNSETGSIMAFLYSQWSVPIYERELPDHFQVPSLYVPSASVFEETDTVSTFKKTYSLNVKLFHLDSVQALDEADRLADAIREARNMIPLLSESGEKTGDMVRISQIETRVGDRGEAAMVIRWSSRYYYHKIEQPVLQDIDMNSGVK</sequence>
<dbReference type="STRING" id="483913.AN935_06565"/>
<proteinExistence type="predicted"/>
<name>A0A0D1JI43_BACIU</name>
<dbReference type="Proteomes" id="UP001214898">
    <property type="component" value="Chromosome"/>
</dbReference>
<protein>
    <submittedName>
        <fullName evidence="2">Phage portal protein</fullName>
    </submittedName>
</protein>
<evidence type="ECO:0000313" key="3">
    <source>
        <dbReference type="Proteomes" id="UP000032247"/>
    </source>
</evidence>
<evidence type="ECO:0000313" key="2">
    <source>
        <dbReference type="EMBL" id="WEY84106.1"/>
    </source>
</evidence>
<dbReference type="PATRIC" id="fig|1423.173.peg.1112"/>
<dbReference type="EMBL" id="CP120576">
    <property type="protein sequence ID" value="WEY84106.1"/>
    <property type="molecule type" value="Genomic_DNA"/>
</dbReference>
<evidence type="ECO:0000313" key="1">
    <source>
        <dbReference type="EMBL" id="KIU12229.1"/>
    </source>
</evidence>